<dbReference type="InterPro" id="IPR052336">
    <property type="entry name" value="MlaD_Phospholipid_Transporter"/>
</dbReference>
<reference evidence="3 4" key="1">
    <citation type="journal article" date="2019" name="Emerg. Microbes Infect.">
        <title>Comprehensive subspecies identification of 175 nontuberculous mycobacteria species based on 7547 genomic profiles.</title>
        <authorList>
            <person name="Matsumoto Y."/>
            <person name="Kinjo T."/>
            <person name="Motooka D."/>
            <person name="Nabeya D."/>
            <person name="Jung N."/>
            <person name="Uechi K."/>
            <person name="Horii T."/>
            <person name="Iida T."/>
            <person name="Fujita J."/>
            <person name="Nakamura S."/>
        </authorList>
    </citation>
    <scope>NUCLEOTIDE SEQUENCE [LARGE SCALE GENOMIC DNA]</scope>
    <source>
        <strain evidence="3 4">JCM 30723</strain>
    </source>
</reference>
<accession>A0A7I9YHF6</accession>
<feature type="domain" description="Mce/MlaD" evidence="1">
    <location>
        <begin position="28"/>
        <end position="103"/>
    </location>
</feature>
<proteinExistence type="predicted"/>
<evidence type="ECO:0000313" key="3">
    <source>
        <dbReference type="EMBL" id="GFG87933.1"/>
    </source>
</evidence>
<dbReference type="Pfam" id="PF11887">
    <property type="entry name" value="Mce4_CUP1"/>
    <property type="match status" value="1"/>
</dbReference>
<dbReference type="InterPro" id="IPR005693">
    <property type="entry name" value="Mce"/>
</dbReference>
<dbReference type="InterPro" id="IPR003399">
    <property type="entry name" value="Mce/MlaD"/>
</dbReference>
<feature type="domain" description="Mammalian cell entry C-terminal" evidence="2">
    <location>
        <begin position="108"/>
        <end position="318"/>
    </location>
</feature>
<evidence type="ECO:0000259" key="1">
    <source>
        <dbReference type="Pfam" id="PF02470"/>
    </source>
</evidence>
<dbReference type="Pfam" id="PF02470">
    <property type="entry name" value="MlaD"/>
    <property type="match status" value="1"/>
</dbReference>
<protein>
    <submittedName>
        <fullName evidence="3">Mce family protein Mce3B</fullName>
    </submittedName>
</protein>
<dbReference type="NCBIfam" id="TIGR00996">
    <property type="entry name" value="Mtu_fam_mce"/>
    <property type="match status" value="1"/>
</dbReference>
<dbReference type="PANTHER" id="PTHR33371:SF17">
    <property type="entry name" value="MCE-FAMILY PROTEIN MCE1B"/>
    <property type="match status" value="1"/>
</dbReference>
<name>A0A7I9YHF6_MYCAL</name>
<dbReference type="RefSeq" id="WP_235673761.1">
    <property type="nucleotide sequence ID" value="NZ_BLKY01000002.1"/>
</dbReference>
<comment type="caution">
    <text evidence="3">The sequence shown here is derived from an EMBL/GenBank/DDBJ whole genome shotgun (WGS) entry which is preliminary data.</text>
</comment>
<dbReference type="AlphaFoldDB" id="A0A7I9YHF6"/>
<dbReference type="GO" id="GO:0005576">
    <property type="term" value="C:extracellular region"/>
    <property type="evidence" value="ECO:0007669"/>
    <property type="project" value="TreeGrafter"/>
</dbReference>
<dbReference type="Proteomes" id="UP000465305">
    <property type="component" value="Unassembled WGS sequence"/>
</dbReference>
<gene>
    <name evidence="3" type="primary">mce3B</name>
    <name evidence="3" type="ORF">MALGJ_46090</name>
</gene>
<organism evidence="3 4">
    <name type="scientific">Mycolicibacter algericus</name>
    <name type="common">Mycobacterium algericum</name>
    <dbReference type="NCBI Taxonomy" id="1288388"/>
    <lineage>
        <taxon>Bacteria</taxon>
        <taxon>Bacillati</taxon>
        <taxon>Actinomycetota</taxon>
        <taxon>Actinomycetes</taxon>
        <taxon>Mycobacteriales</taxon>
        <taxon>Mycobacteriaceae</taxon>
        <taxon>Mycolicibacter</taxon>
    </lineage>
</organism>
<dbReference type="EMBL" id="BLKY01000002">
    <property type="protein sequence ID" value="GFG87933.1"/>
    <property type="molecule type" value="Genomic_DNA"/>
</dbReference>
<dbReference type="GO" id="GO:0051701">
    <property type="term" value="P:biological process involved in interaction with host"/>
    <property type="evidence" value="ECO:0007669"/>
    <property type="project" value="TreeGrafter"/>
</dbReference>
<dbReference type="InterPro" id="IPR024516">
    <property type="entry name" value="Mce_C"/>
</dbReference>
<sequence>MTVFAALCLSGLAALVVVFGQFRFNSTATYYADFSNVSGLEQGNFVRIAGVEVGKVGQISIGRDARVRVQFRLDSSVMLAAGAQAIIRYDNLIGGRYIALLQGRPGSSRLQPGQTIPLADTAPALDLDALIGGFRPLFRAISPDQLNALSSQLISAFQGEGDAINRVLAQTGQLTATFADRDQLIQQVITNLNTVVGSIAGQVTQFDKAVDATGQIISTLTERKTAISDAVAYGNASAAQVAELLRQSRAPFKDVVTQSDRVSSLVAADSAYVDDLLNTLPDTYKALARQGIYGDFFSFYMCDAVLKLNGKGGQPVYVKLASQPTGRCAPK</sequence>
<evidence type="ECO:0000313" key="4">
    <source>
        <dbReference type="Proteomes" id="UP000465305"/>
    </source>
</evidence>
<dbReference type="PANTHER" id="PTHR33371">
    <property type="entry name" value="INTERMEMBRANE PHOSPHOLIPID TRANSPORT SYSTEM BINDING PROTEIN MLAD-RELATED"/>
    <property type="match status" value="1"/>
</dbReference>
<evidence type="ECO:0000259" key="2">
    <source>
        <dbReference type="Pfam" id="PF11887"/>
    </source>
</evidence>